<dbReference type="PANTHER" id="PTHR33669:SF4">
    <property type="entry name" value="NRR REPRESSOR HOMOLOG 2"/>
    <property type="match status" value="1"/>
</dbReference>
<sequence>MEEETSTAGIKRNRRSSRQEEEQEVEEEERMRQAEEMDKFYALLENIKAIRDSLRSKANKRMKPAVDDAEPAWKPQFELEDFFAGDAAVGRAVRKPSKEERRNSWKEPEEEVEDDKSSWGLNLFLSN</sequence>
<organism evidence="5 6">
    <name type="scientific">Canna indica</name>
    <name type="common">Indian-shot</name>
    <dbReference type="NCBI Taxonomy" id="4628"/>
    <lineage>
        <taxon>Eukaryota</taxon>
        <taxon>Viridiplantae</taxon>
        <taxon>Streptophyta</taxon>
        <taxon>Embryophyta</taxon>
        <taxon>Tracheophyta</taxon>
        <taxon>Spermatophyta</taxon>
        <taxon>Magnoliopsida</taxon>
        <taxon>Liliopsida</taxon>
        <taxon>Zingiberales</taxon>
        <taxon>Cannaceae</taxon>
        <taxon>Canna</taxon>
    </lineage>
</organism>
<comment type="similarity">
    <text evidence="2">Belongs to the NPR1-interactor family.</text>
</comment>
<evidence type="ECO:0000256" key="4">
    <source>
        <dbReference type="SAM" id="MobiDB-lite"/>
    </source>
</evidence>
<proteinExistence type="inferred from homology"/>
<dbReference type="InterPro" id="IPR031425">
    <property type="entry name" value="NPR1/NH1-interacting"/>
</dbReference>
<comment type="subcellular location">
    <subcellularLocation>
        <location evidence="1">Nucleus</location>
    </subcellularLocation>
</comment>
<evidence type="ECO:0000256" key="1">
    <source>
        <dbReference type="ARBA" id="ARBA00004123"/>
    </source>
</evidence>
<feature type="region of interest" description="Disordered" evidence="4">
    <location>
        <begin position="1"/>
        <end position="33"/>
    </location>
</feature>
<feature type="region of interest" description="Disordered" evidence="4">
    <location>
        <begin position="89"/>
        <end position="127"/>
    </location>
</feature>
<accession>A0AAQ3JYM3</accession>
<gene>
    <name evidence="5" type="ORF">Cni_G07370</name>
</gene>
<dbReference type="GO" id="GO:0010112">
    <property type="term" value="P:regulation of systemic acquired resistance"/>
    <property type="evidence" value="ECO:0007669"/>
    <property type="project" value="InterPro"/>
</dbReference>
<dbReference type="EMBL" id="CP136891">
    <property type="protein sequence ID" value="WOK98658.1"/>
    <property type="molecule type" value="Genomic_DNA"/>
</dbReference>
<evidence type="ECO:0000256" key="3">
    <source>
        <dbReference type="ARBA" id="ARBA00023242"/>
    </source>
</evidence>
<dbReference type="AlphaFoldDB" id="A0AAQ3JYM3"/>
<dbReference type="Pfam" id="PF15699">
    <property type="entry name" value="NPR1_interact"/>
    <property type="match status" value="1"/>
</dbReference>
<evidence type="ECO:0000313" key="6">
    <source>
        <dbReference type="Proteomes" id="UP001327560"/>
    </source>
</evidence>
<dbReference type="GO" id="GO:0005634">
    <property type="term" value="C:nucleus"/>
    <property type="evidence" value="ECO:0007669"/>
    <property type="project" value="UniProtKB-SubCell"/>
</dbReference>
<protein>
    <submittedName>
        <fullName evidence="5">Uncharacterized protein</fullName>
    </submittedName>
</protein>
<name>A0AAQ3JYM3_9LILI</name>
<evidence type="ECO:0000313" key="5">
    <source>
        <dbReference type="EMBL" id="WOK98658.1"/>
    </source>
</evidence>
<keyword evidence="6" id="KW-1185">Reference proteome</keyword>
<dbReference type="PANTHER" id="PTHR33669">
    <property type="entry name" value="PROTEIN NEGATIVE REGULATOR OF RESISTANCE"/>
    <property type="match status" value="1"/>
</dbReference>
<reference evidence="5 6" key="1">
    <citation type="submission" date="2023-10" db="EMBL/GenBank/DDBJ databases">
        <title>Chromosome-scale genome assembly provides insights into flower coloration mechanisms of Canna indica.</title>
        <authorList>
            <person name="Li C."/>
        </authorList>
    </citation>
    <scope>NUCLEOTIDE SEQUENCE [LARGE SCALE GENOMIC DNA]</scope>
    <source>
        <tissue evidence="5">Flower</tissue>
    </source>
</reference>
<dbReference type="Proteomes" id="UP001327560">
    <property type="component" value="Chromosome 2"/>
</dbReference>
<evidence type="ECO:0000256" key="2">
    <source>
        <dbReference type="ARBA" id="ARBA00009937"/>
    </source>
</evidence>
<keyword evidence="3" id="KW-0539">Nucleus</keyword>
<feature type="compositionally biased region" description="Basic and acidic residues" evidence="4">
    <location>
        <begin position="96"/>
        <end position="107"/>
    </location>
</feature>